<comment type="caution">
    <text evidence="7">The sequence shown here is derived from an EMBL/GenBank/DDBJ whole genome shotgun (WGS) entry which is preliminary data.</text>
</comment>
<dbReference type="InterPro" id="IPR001895">
    <property type="entry name" value="RASGEF_cat_dom"/>
</dbReference>
<dbReference type="InterPro" id="IPR036964">
    <property type="entry name" value="RASGEF_cat_dom_sf"/>
</dbReference>
<feature type="compositionally biased region" description="Basic and acidic residues" evidence="3">
    <location>
        <begin position="399"/>
        <end position="416"/>
    </location>
</feature>
<dbReference type="PRINTS" id="PR00401">
    <property type="entry name" value="SH2DOMAIN"/>
</dbReference>
<dbReference type="FunFam" id="3.30.505.10:FF:000013">
    <property type="entry name" value="SH2 domain-containing protein 3C isoform X1"/>
    <property type="match status" value="1"/>
</dbReference>
<dbReference type="EMBL" id="JBJQND010000007">
    <property type="protein sequence ID" value="KAL3872223.1"/>
    <property type="molecule type" value="Genomic_DNA"/>
</dbReference>
<dbReference type="SMART" id="SM00147">
    <property type="entry name" value="RasGEF"/>
    <property type="match status" value="1"/>
</dbReference>
<dbReference type="InterPro" id="IPR001660">
    <property type="entry name" value="SAM"/>
</dbReference>
<feature type="region of interest" description="Disordered" evidence="3">
    <location>
        <begin position="367"/>
        <end position="456"/>
    </location>
</feature>
<dbReference type="Pfam" id="PF00017">
    <property type="entry name" value="SH2"/>
    <property type="match status" value="1"/>
</dbReference>
<dbReference type="PROSITE" id="PS50001">
    <property type="entry name" value="SH2"/>
    <property type="match status" value="1"/>
</dbReference>
<evidence type="ECO:0000313" key="8">
    <source>
        <dbReference type="Proteomes" id="UP001634394"/>
    </source>
</evidence>
<feature type="domain" description="SAM" evidence="6">
    <location>
        <begin position="7"/>
        <end position="65"/>
    </location>
</feature>
<dbReference type="GO" id="GO:0005085">
    <property type="term" value="F:guanyl-nucleotide exchange factor activity"/>
    <property type="evidence" value="ECO:0007669"/>
    <property type="project" value="UniProtKB-KW"/>
</dbReference>
<evidence type="ECO:0000313" key="7">
    <source>
        <dbReference type="EMBL" id="KAL3872223.1"/>
    </source>
</evidence>
<dbReference type="Gene3D" id="1.10.840.10">
    <property type="entry name" value="Ras guanine-nucleotide exchange factors catalytic domain"/>
    <property type="match status" value="1"/>
</dbReference>
<dbReference type="PANTHER" id="PTHR14247">
    <property type="entry name" value="BREAST CANCER ANTI-ESTROGEN RESISTANCE PROTEIN 3 HOMOLOG-LIKE PROTEIN"/>
    <property type="match status" value="1"/>
</dbReference>
<dbReference type="InterPro" id="IPR000980">
    <property type="entry name" value="SH2"/>
</dbReference>
<feature type="compositionally biased region" description="Polar residues" evidence="3">
    <location>
        <begin position="434"/>
        <end position="456"/>
    </location>
</feature>
<dbReference type="Gene3D" id="1.10.150.50">
    <property type="entry name" value="Transcription Factor, Ets-1"/>
    <property type="match status" value="1"/>
</dbReference>
<dbReference type="Pfam" id="PF00617">
    <property type="entry name" value="RasGEF"/>
    <property type="match status" value="1"/>
</dbReference>
<dbReference type="InterPro" id="IPR051853">
    <property type="entry name" value="SH2-Ras-GEF_adapter"/>
</dbReference>
<dbReference type="InterPro" id="IPR036860">
    <property type="entry name" value="SH2_dom_sf"/>
</dbReference>
<name>A0ABD3WG52_SINWO</name>
<dbReference type="PROSITE" id="PS50009">
    <property type="entry name" value="RASGEF_CAT"/>
    <property type="match status" value="1"/>
</dbReference>
<evidence type="ECO:0008006" key="9">
    <source>
        <dbReference type="Google" id="ProtNLM"/>
    </source>
</evidence>
<evidence type="ECO:0000256" key="1">
    <source>
        <dbReference type="PROSITE-ProRule" id="PRU00168"/>
    </source>
</evidence>
<evidence type="ECO:0000259" key="4">
    <source>
        <dbReference type="PROSITE" id="PS50001"/>
    </source>
</evidence>
<dbReference type="InterPro" id="IPR023578">
    <property type="entry name" value="Ras_GEF_dom_sf"/>
</dbReference>
<dbReference type="SMART" id="SM00454">
    <property type="entry name" value="SAM"/>
    <property type="match status" value="1"/>
</dbReference>
<feature type="region of interest" description="Disordered" evidence="3">
    <location>
        <begin position="309"/>
        <end position="330"/>
    </location>
</feature>
<feature type="domain" description="SH2" evidence="4">
    <location>
        <begin position="139"/>
        <end position="239"/>
    </location>
</feature>
<dbReference type="Gene3D" id="3.30.505.10">
    <property type="entry name" value="SH2 domain"/>
    <property type="match status" value="1"/>
</dbReference>
<evidence type="ECO:0000259" key="6">
    <source>
        <dbReference type="PROSITE" id="PS50105"/>
    </source>
</evidence>
<dbReference type="AlphaFoldDB" id="A0ABD3WG52"/>
<dbReference type="PANTHER" id="PTHR14247:SF8">
    <property type="entry name" value="RAS-GEF DOMAIN-CONTAINING PROTEIN"/>
    <property type="match status" value="1"/>
</dbReference>
<keyword evidence="8" id="KW-1185">Reference proteome</keyword>
<dbReference type="Pfam" id="PF00536">
    <property type="entry name" value="SAM_1"/>
    <property type="match status" value="1"/>
</dbReference>
<dbReference type="SMART" id="SM00252">
    <property type="entry name" value="SH2"/>
    <property type="match status" value="1"/>
</dbReference>
<proteinExistence type="predicted"/>
<dbReference type="SUPFAM" id="SSF48366">
    <property type="entry name" value="Ras GEF"/>
    <property type="match status" value="1"/>
</dbReference>
<reference evidence="7 8" key="1">
    <citation type="submission" date="2024-11" db="EMBL/GenBank/DDBJ databases">
        <title>Chromosome-level genome assembly of the freshwater bivalve Anodonta woodiana.</title>
        <authorList>
            <person name="Chen X."/>
        </authorList>
    </citation>
    <scope>NUCLEOTIDE SEQUENCE [LARGE SCALE GENOMIC DNA]</scope>
    <source>
        <strain evidence="7">MN2024</strain>
        <tissue evidence="7">Gills</tissue>
    </source>
</reference>
<gene>
    <name evidence="7" type="ORF">ACJMK2_040160</name>
</gene>
<dbReference type="InterPro" id="IPR013761">
    <property type="entry name" value="SAM/pointed_sf"/>
</dbReference>
<sequence>MAQKHIDINTWLDAIGMKDYHNIFSSYSGVEDLLYLSEADIRDLGLKNAAHRAKVVSSLRVLREKYECSTLPLRRGMQHAGMMGQVQRTHNATAQLSWSPPSMISSPDYQLVNVSPEKMNKDLLQELQSDPSELKTHPWYHGSISRQRAEQLVTKNGDFLVRDCISKPGDFVLTVCWKGVPLHFTINSKVIDRGTMLPPKVTYQFEVEEFQSVQDLIQFYQHSGKPVTKASLTIITNPIGRNMPLSYYDTKYGALQSVAGVNHYTPTQSPRPSPYNSPCGSPKSGNGGIVERSGSQPLLSVGKINQFSSIDRSDSMPTMGGIYKQVNPHHPTEKKSLACLHQRSGSAPVLTPGIQVTQHFEQFNTSTELTPASSDGSLDKPPPPKPSRTPSINYKHRPHVEVRNKELYKDDDRDYTDYTQVKSDPSWLDENERNSTPVRLNTNQNSLNPGGSINDNNMKDIHNNTNSTINRDNEIRQDLLLKGRKHSDTRFSILDSREYASVPKFPVSDCFSVKRKEIAITEGFDTMTDVTMMTLSKGKSVKIPPIETHTSFNSLNLKSVLLPENNRLLDPNVLISLRNQILNCDPKLLAKYLTKADLDVLKVTNEEDLGVCVQSGLELLTLPQGKQLRLDVIERCYCMKSFLMVMIITCGPVAERSQMLSQWIQVALELRASHGNLFGFENVMEGLLSSQIQRLHDTWMVLRQNHTNSAYTFDTKLRPAVRALNDGSSLPLQDISIPNIMPLALLLERDNSTVTNYLPWESSDVLCGLDIMLLHLDTARIITTQCTVYRNFAKSVIGDLQTDPEKLEMFQTEFHLRFLWGSRGVGAEQVERHTKFTQLLTVYSEKMEPPGYDGTAV</sequence>
<feature type="compositionally biased region" description="Polar residues" evidence="3">
    <location>
        <begin position="367"/>
        <end position="376"/>
    </location>
</feature>
<dbReference type="Proteomes" id="UP001634394">
    <property type="component" value="Unassembled WGS sequence"/>
</dbReference>
<dbReference type="SUPFAM" id="SSF47769">
    <property type="entry name" value="SAM/Pointed domain"/>
    <property type="match status" value="1"/>
</dbReference>
<feature type="region of interest" description="Disordered" evidence="3">
    <location>
        <begin position="263"/>
        <end position="296"/>
    </location>
</feature>
<evidence type="ECO:0000259" key="5">
    <source>
        <dbReference type="PROSITE" id="PS50009"/>
    </source>
</evidence>
<evidence type="ECO:0000256" key="2">
    <source>
        <dbReference type="PROSITE-ProRule" id="PRU00191"/>
    </source>
</evidence>
<dbReference type="SUPFAM" id="SSF55550">
    <property type="entry name" value="SH2 domain"/>
    <property type="match status" value="1"/>
</dbReference>
<dbReference type="PROSITE" id="PS50105">
    <property type="entry name" value="SAM_DOMAIN"/>
    <property type="match status" value="1"/>
</dbReference>
<feature type="domain" description="Ras-GEF" evidence="5">
    <location>
        <begin position="585"/>
        <end position="850"/>
    </location>
</feature>
<accession>A0ABD3WG52</accession>
<protein>
    <recommendedName>
        <fullName evidence="9">Breast cancer anti-estrogen resistance protein 3</fullName>
    </recommendedName>
</protein>
<keyword evidence="2" id="KW-0727">SH2 domain</keyword>
<evidence type="ECO:0000256" key="3">
    <source>
        <dbReference type="SAM" id="MobiDB-lite"/>
    </source>
</evidence>
<organism evidence="7 8">
    <name type="scientific">Sinanodonta woodiana</name>
    <name type="common">Chinese pond mussel</name>
    <name type="synonym">Anodonta woodiana</name>
    <dbReference type="NCBI Taxonomy" id="1069815"/>
    <lineage>
        <taxon>Eukaryota</taxon>
        <taxon>Metazoa</taxon>
        <taxon>Spiralia</taxon>
        <taxon>Lophotrochozoa</taxon>
        <taxon>Mollusca</taxon>
        <taxon>Bivalvia</taxon>
        <taxon>Autobranchia</taxon>
        <taxon>Heteroconchia</taxon>
        <taxon>Palaeoheterodonta</taxon>
        <taxon>Unionida</taxon>
        <taxon>Unionoidea</taxon>
        <taxon>Unionidae</taxon>
        <taxon>Unioninae</taxon>
        <taxon>Sinanodonta</taxon>
    </lineage>
</organism>
<keyword evidence="1" id="KW-0344">Guanine-nucleotide releasing factor</keyword>